<sequence>MAIRNEGPLAHVKVVGRRAIILNANEGNALFKLFYGKPLAVSKPRIDQEYKEPLVLSLYEALYLCKKGLITVELGGSTVDCEELKRYCENISHEFSVKYRVYEHLRDRNYIIRGGIKYGTDFSVYTLGPGYEHAPYVVTIVPKSHKISPSEIVALGRVSHSVRKRSVLAIVDEHKNDVHYIVFKWVKL</sequence>
<name>A0A7C2VPI9_9CREN</name>
<dbReference type="FunFam" id="3.40.1350.10:FF:000006">
    <property type="entry name" value="tRNA-splicing endonuclease"/>
    <property type="match status" value="1"/>
</dbReference>
<accession>A0A7C2VPI9</accession>
<evidence type="ECO:0000313" key="6">
    <source>
        <dbReference type="EMBL" id="HEW53328.1"/>
    </source>
</evidence>
<organism evidence="6">
    <name type="scientific">Ignisphaera aggregans</name>
    <dbReference type="NCBI Taxonomy" id="334771"/>
    <lineage>
        <taxon>Archaea</taxon>
        <taxon>Thermoproteota</taxon>
        <taxon>Thermoprotei</taxon>
        <taxon>Desulfurococcales</taxon>
        <taxon>Desulfurococcaceae</taxon>
        <taxon>Ignisphaera</taxon>
    </lineage>
</organism>
<dbReference type="EMBL" id="DSGT01000011">
    <property type="protein sequence ID" value="HEW53328.1"/>
    <property type="molecule type" value="Genomic_DNA"/>
</dbReference>
<comment type="caution">
    <text evidence="6">The sequence shown here is derived from an EMBL/GenBank/DDBJ whole genome shotgun (WGS) entry which is preliminary data.</text>
</comment>
<evidence type="ECO:0000256" key="3">
    <source>
        <dbReference type="ARBA" id="ARBA00024798"/>
    </source>
</evidence>
<protein>
    <submittedName>
        <fullName evidence="6">tRNA-intron lyase</fullName>
        <ecNumber evidence="6">4.6.1.16</ecNumber>
    </submittedName>
</protein>
<dbReference type="NCBIfam" id="TIGR00324">
    <property type="entry name" value="endA"/>
    <property type="match status" value="1"/>
</dbReference>
<dbReference type="SUPFAM" id="SSF53032">
    <property type="entry name" value="tRNA-intron endonuclease catalytic domain-like"/>
    <property type="match status" value="1"/>
</dbReference>
<dbReference type="GO" id="GO:0003676">
    <property type="term" value="F:nucleic acid binding"/>
    <property type="evidence" value="ECO:0007669"/>
    <property type="project" value="InterPro"/>
</dbReference>
<dbReference type="EC" id="4.6.1.16" evidence="6"/>
<evidence type="ECO:0000259" key="5">
    <source>
        <dbReference type="Pfam" id="PF02778"/>
    </source>
</evidence>
<evidence type="ECO:0000256" key="2">
    <source>
        <dbReference type="ARBA" id="ARBA00023239"/>
    </source>
</evidence>
<keyword evidence="1" id="KW-0819">tRNA processing</keyword>
<dbReference type="GO" id="GO:0006388">
    <property type="term" value="P:tRNA splicing, via endonucleolytic cleavage and ligation"/>
    <property type="evidence" value="ECO:0007669"/>
    <property type="project" value="InterPro"/>
</dbReference>
<dbReference type="Pfam" id="PF01974">
    <property type="entry name" value="tRNA_int_endo"/>
    <property type="match status" value="1"/>
</dbReference>
<dbReference type="PIRSF" id="PIRSF005285">
    <property type="entry name" value="tRNA_splic_archaea"/>
    <property type="match status" value="1"/>
</dbReference>
<dbReference type="GO" id="GO:0000213">
    <property type="term" value="F:tRNA-intron lyase activity"/>
    <property type="evidence" value="ECO:0007669"/>
    <property type="project" value="UniProtKB-EC"/>
</dbReference>
<feature type="domain" description="tRNA intron endonuclease catalytic" evidence="4">
    <location>
        <begin position="95"/>
        <end position="180"/>
    </location>
</feature>
<dbReference type="Gene3D" id="3.40.1350.10">
    <property type="match status" value="1"/>
</dbReference>
<dbReference type="InterPro" id="IPR036167">
    <property type="entry name" value="tRNA_intron_Endo_cat-like_sf"/>
</dbReference>
<dbReference type="PANTHER" id="PTHR21227">
    <property type="entry name" value="TRNA-SPLICING ENDONUCLEASE SUBUNIT SEN2"/>
    <property type="match status" value="1"/>
</dbReference>
<comment type="function">
    <text evidence="3">Endonuclease that removes tRNA introns. Cleaves pre-tRNA at the 5'- and 3'-splice sites to release the intron. The products are an intron and two tRNA half-molecules bearing 2',3' cyclic phosphate and 5'-OH termini. Recognizes a pseudosymmetric substrate in which 2 bulged loops of 3 bases are separated by a stem of 4 bp.</text>
</comment>
<dbReference type="InterPro" id="IPR016442">
    <property type="entry name" value="tRNA_splic_arch_short"/>
</dbReference>
<reference evidence="6" key="1">
    <citation type="journal article" date="2020" name="mSystems">
        <title>Genome- and Community-Level Interaction Insights into Carbon Utilization and Element Cycling Functions of Hydrothermarchaeota in Hydrothermal Sediment.</title>
        <authorList>
            <person name="Zhou Z."/>
            <person name="Liu Y."/>
            <person name="Xu W."/>
            <person name="Pan J."/>
            <person name="Luo Z.H."/>
            <person name="Li M."/>
        </authorList>
    </citation>
    <scope>NUCLEOTIDE SEQUENCE [LARGE SCALE GENOMIC DNA]</scope>
    <source>
        <strain evidence="6">SpSt-16</strain>
    </source>
</reference>
<dbReference type="InterPro" id="IPR006678">
    <property type="entry name" value="tRNA_intron_Endonuc_N"/>
</dbReference>
<dbReference type="PANTHER" id="PTHR21227:SF0">
    <property type="entry name" value="TRNA-SPLICING ENDONUCLEASE SUBUNIT SEN2"/>
    <property type="match status" value="1"/>
</dbReference>
<evidence type="ECO:0000256" key="1">
    <source>
        <dbReference type="ARBA" id="ARBA00022694"/>
    </source>
</evidence>
<dbReference type="InterPro" id="IPR006676">
    <property type="entry name" value="tRNA_splic"/>
</dbReference>
<dbReference type="InterPro" id="IPR036740">
    <property type="entry name" value="tRNA_intron_Endonuc_N_sf"/>
</dbReference>
<feature type="domain" description="tRNA intron endonuclease N-terminal" evidence="5">
    <location>
        <begin position="15"/>
        <end position="84"/>
    </location>
</feature>
<dbReference type="Gene3D" id="3.40.1170.20">
    <property type="entry name" value="tRNA intron endonuclease, N-terminal domain"/>
    <property type="match status" value="1"/>
</dbReference>
<dbReference type="Pfam" id="PF02778">
    <property type="entry name" value="tRNA_int_endo_N"/>
    <property type="match status" value="1"/>
</dbReference>
<dbReference type="InterPro" id="IPR006677">
    <property type="entry name" value="tRNA_intron_Endonuc_cat-like"/>
</dbReference>
<dbReference type="GO" id="GO:0005737">
    <property type="term" value="C:cytoplasm"/>
    <property type="evidence" value="ECO:0007669"/>
    <property type="project" value="TreeGrafter"/>
</dbReference>
<dbReference type="AlphaFoldDB" id="A0A7C2VPI9"/>
<dbReference type="InterPro" id="IPR011856">
    <property type="entry name" value="tRNA_endonuc-like_dom_sf"/>
</dbReference>
<dbReference type="CDD" id="cd22363">
    <property type="entry name" value="tRNA-intron_lyase_C"/>
    <property type="match status" value="1"/>
</dbReference>
<gene>
    <name evidence="6" type="primary">endA</name>
    <name evidence="6" type="ORF">ENO77_04100</name>
</gene>
<evidence type="ECO:0000259" key="4">
    <source>
        <dbReference type="Pfam" id="PF01974"/>
    </source>
</evidence>
<dbReference type="SUPFAM" id="SSF55267">
    <property type="entry name" value="tRNA-intron endonuclease N-terminal domain-like"/>
    <property type="match status" value="1"/>
</dbReference>
<keyword evidence="2 6" id="KW-0456">Lyase</keyword>
<proteinExistence type="predicted"/>